<dbReference type="GO" id="GO:0008757">
    <property type="term" value="F:S-adenosylmethionine-dependent methyltransferase activity"/>
    <property type="evidence" value="ECO:0007669"/>
    <property type="project" value="InterPro"/>
</dbReference>
<gene>
    <name evidence="2" type="ORF">EC604_03820</name>
</gene>
<evidence type="ECO:0000313" key="2">
    <source>
        <dbReference type="EMBL" id="KAA8782973.1"/>
    </source>
</evidence>
<dbReference type="GO" id="GO:0032259">
    <property type="term" value="P:methylation"/>
    <property type="evidence" value="ECO:0007669"/>
    <property type="project" value="UniProtKB-KW"/>
</dbReference>
<evidence type="ECO:0000313" key="3">
    <source>
        <dbReference type="Proteomes" id="UP000323664"/>
    </source>
</evidence>
<dbReference type="Proteomes" id="UP000323664">
    <property type="component" value="Unassembled WGS sequence"/>
</dbReference>
<dbReference type="SUPFAM" id="SSF53335">
    <property type="entry name" value="S-adenosyl-L-methionine-dependent methyltransferases"/>
    <property type="match status" value="1"/>
</dbReference>
<dbReference type="PANTHER" id="PTHR43591:SF24">
    <property type="entry name" value="2-METHOXY-6-POLYPRENYL-1,4-BENZOQUINOL METHYLASE, MITOCHONDRIAL"/>
    <property type="match status" value="1"/>
</dbReference>
<dbReference type="EMBL" id="RIAS01000001">
    <property type="protein sequence ID" value="KAA8782973.1"/>
    <property type="molecule type" value="Genomic_DNA"/>
</dbReference>
<feature type="domain" description="Methyltransferase type 11" evidence="1">
    <location>
        <begin position="39"/>
        <end position="134"/>
    </location>
</feature>
<organism evidence="2 3">
    <name type="scientific">Paenibacillus amylolyticus</name>
    <dbReference type="NCBI Taxonomy" id="1451"/>
    <lineage>
        <taxon>Bacteria</taxon>
        <taxon>Bacillati</taxon>
        <taxon>Bacillota</taxon>
        <taxon>Bacilli</taxon>
        <taxon>Bacillales</taxon>
        <taxon>Paenibacillaceae</taxon>
        <taxon>Paenibacillus</taxon>
    </lineage>
</organism>
<comment type="caution">
    <text evidence="2">The sequence shown here is derived from an EMBL/GenBank/DDBJ whole genome shotgun (WGS) entry which is preliminary data.</text>
</comment>
<dbReference type="AlphaFoldDB" id="A0A5M9WN58"/>
<evidence type="ECO:0000259" key="1">
    <source>
        <dbReference type="Pfam" id="PF08241"/>
    </source>
</evidence>
<accession>A0A5M9WN58</accession>
<name>A0A5M9WN58_PAEAM</name>
<dbReference type="OrthoDB" id="9791837at2"/>
<dbReference type="Pfam" id="PF08241">
    <property type="entry name" value="Methyltransf_11"/>
    <property type="match status" value="1"/>
</dbReference>
<dbReference type="RefSeq" id="WP_123062813.1">
    <property type="nucleotide sequence ID" value="NZ_RIAS01000001.1"/>
</dbReference>
<dbReference type="Gene3D" id="3.40.50.150">
    <property type="entry name" value="Vaccinia Virus protein VP39"/>
    <property type="match status" value="1"/>
</dbReference>
<proteinExistence type="predicted"/>
<dbReference type="InterPro" id="IPR029063">
    <property type="entry name" value="SAM-dependent_MTases_sf"/>
</dbReference>
<sequence length="259" mass="29383">MPINFHDKRNRMTYTTRTADASWLSLIEEHAGIAGKEIVDIGCGGGIYTKALAHSGAAQVTGVDFSNEMLKGAARHCENLSNVTLQQGNAYNSGLPDNTFDIVLERALIHHLHDLGSCFQEAKRILKTNGVFIIQDRTPEDCLLPGDEHHIRGYFFEKYPELIGLERSRRHEAHEVQRSLDSNGFVILKTLQLWETRYVHQNIAALNRDLAQRTGRSILHELTDRELSELIMFINCKLKNPADPIIEKDSWTLWIAVKK</sequence>
<dbReference type="InterPro" id="IPR013216">
    <property type="entry name" value="Methyltransf_11"/>
</dbReference>
<keyword evidence="2" id="KW-0808">Transferase</keyword>
<dbReference type="PANTHER" id="PTHR43591">
    <property type="entry name" value="METHYLTRANSFERASE"/>
    <property type="match status" value="1"/>
</dbReference>
<keyword evidence="2" id="KW-0489">Methyltransferase</keyword>
<protein>
    <submittedName>
        <fullName evidence="2">Class I SAM-dependent methyltransferase</fullName>
    </submittedName>
</protein>
<reference evidence="2 3" key="1">
    <citation type="journal article" date="2019" name="J. Ind. Microbiol. Biotechnol.">
        <title>Paenibacillus amylolyticus 27C64 has a diverse set of carbohydrate-active enzymes and complete pectin deconstruction system.</title>
        <authorList>
            <person name="Keggi C."/>
            <person name="Doran-Peterson J."/>
        </authorList>
    </citation>
    <scope>NUCLEOTIDE SEQUENCE [LARGE SCALE GENOMIC DNA]</scope>
    <source>
        <strain evidence="2 3">27C64</strain>
    </source>
</reference>
<dbReference type="CDD" id="cd02440">
    <property type="entry name" value="AdoMet_MTases"/>
    <property type="match status" value="1"/>
</dbReference>